<evidence type="ECO:0000259" key="1">
    <source>
        <dbReference type="Pfam" id="PF08534"/>
    </source>
</evidence>
<feature type="domain" description="Redoxin" evidence="1">
    <location>
        <begin position="10"/>
        <end position="69"/>
    </location>
</feature>
<gene>
    <name evidence="2" type="ORF">AVDCRST_MAG88-3138</name>
</gene>
<dbReference type="EMBL" id="CADCWM010000755">
    <property type="protein sequence ID" value="CAA9579292.1"/>
    <property type="molecule type" value="Genomic_DNA"/>
</dbReference>
<sequence>MAIDLPDELVLLSDFNRDFGERYGLAYTTPTGLKGVLRRTVLVIDRDGTIVYRWDVPDPPQLPRVDDVLPALRDRVGGPG</sequence>
<accession>A0A6J4VJM7</accession>
<dbReference type="CDD" id="cd02971">
    <property type="entry name" value="PRX_family"/>
    <property type="match status" value="1"/>
</dbReference>
<dbReference type="Gene3D" id="3.40.30.10">
    <property type="entry name" value="Glutaredoxin"/>
    <property type="match status" value="1"/>
</dbReference>
<evidence type="ECO:0000313" key="2">
    <source>
        <dbReference type="EMBL" id="CAA9579292.1"/>
    </source>
</evidence>
<name>A0A6J4VJM7_9BACT</name>
<reference evidence="2" key="1">
    <citation type="submission" date="2020-02" db="EMBL/GenBank/DDBJ databases">
        <authorList>
            <person name="Meier V. D."/>
        </authorList>
    </citation>
    <scope>NUCLEOTIDE SEQUENCE</scope>
    <source>
        <strain evidence="2">AVDCRST_MAG88</strain>
    </source>
</reference>
<protein>
    <recommendedName>
        <fullName evidence="1">Redoxin domain-containing protein</fullName>
    </recommendedName>
</protein>
<dbReference type="GO" id="GO:0016491">
    <property type="term" value="F:oxidoreductase activity"/>
    <property type="evidence" value="ECO:0007669"/>
    <property type="project" value="InterPro"/>
</dbReference>
<organism evidence="2">
    <name type="scientific">uncultured Thermomicrobiales bacterium</name>
    <dbReference type="NCBI Taxonomy" id="1645740"/>
    <lineage>
        <taxon>Bacteria</taxon>
        <taxon>Pseudomonadati</taxon>
        <taxon>Thermomicrobiota</taxon>
        <taxon>Thermomicrobia</taxon>
        <taxon>Thermomicrobiales</taxon>
        <taxon>environmental samples</taxon>
    </lineage>
</organism>
<dbReference type="Pfam" id="PF08534">
    <property type="entry name" value="Redoxin"/>
    <property type="match status" value="1"/>
</dbReference>
<dbReference type="InterPro" id="IPR013740">
    <property type="entry name" value="Redoxin"/>
</dbReference>
<dbReference type="InterPro" id="IPR036249">
    <property type="entry name" value="Thioredoxin-like_sf"/>
</dbReference>
<dbReference type="AlphaFoldDB" id="A0A6J4VJM7"/>
<dbReference type="SUPFAM" id="SSF52833">
    <property type="entry name" value="Thioredoxin-like"/>
    <property type="match status" value="1"/>
</dbReference>
<proteinExistence type="predicted"/>